<comment type="caution">
    <text evidence="2">The sequence shown here is derived from an EMBL/GenBank/DDBJ whole genome shotgun (WGS) entry which is preliminary data.</text>
</comment>
<evidence type="ECO:0000256" key="1">
    <source>
        <dbReference type="SAM" id="SignalP"/>
    </source>
</evidence>
<sequence length="229" mass="25108">MVLSRVVVVSILAAEQASSLRTTGQSEVQSLREGLVEVNGRVTGITERLNELSAIVSGLADSIEVQKLGGTITAGQGECVYKDDHGTKTTIYFASSADSPSPISGTYISGKSSKQATYNKDFTQLNIVSWANSMDITITDHLPQALQHFASLIPFAHFNDEVLMKLRSSLPITKEDNVKCRRIFSLLVDNPPKGYESSRARWFTDFNEGGTSGAWGVVRSWRYGLTRRN</sequence>
<protein>
    <submittedName>
        <fullName evidence="2">Uncharacterized protein</fullName>
    </submittedName>
</protein>
<evidence type="ECO:0000313" key="2">
    <source>
        <dbReference type="EMBL" id="KAF4691554.1"/>
    </source>
</evidence>
<proteinExistence type="predicted"/>
<feature type="chain" id="PRO_5029717124" evidence="1">
    <location>
        <begin position="20"/>
        <end position="229"/>
    </location>
</feature>
<name>A0A7J6P5V6_PEROL</name>
<dbReference type="AlphaFoldDB" id="A0A7J6P5V6"/>
<evidence type="ECO:0000313" key="3">
    <source>
        <dbReference type="Proteomes" id="UP000541610"/>
    </source>
</evidence>
<organism evidence="2 3">
    <name type="scientific">Perkinsus olseni</name>
    <name type="common">Perkinsus atlanticus</name>
    <dbReference type="NCBI Taxonomy" id="32597"/>
    <lineage>
        <taxon>Eukaryota</taxon>
        <taxon>Sar</taxon>
        <taxon>Alveolata</taxon>
        <taxon>Perkinsozoa</taxon>
        <taxon>Perkinsea</taxon>
        <taxon>Perkinsida</taxon>
        <taxon>Perkinsidae</taxon>
        <taxon>Perkinsus</taxon>
    </lineage>
</organism>
<dbReference type="Proteomes" id="UP000541610">
    <property type="component" value="Unassembled WGS sequence"/>
</dbReference>
<accession>A0A7J6P5V6</accession>
<reference evidence="2 3" key="1">
    <citation type="submission" date="2020-04" db="EMBL/GenBank/DDBJ databases">
        <title>Perkinsus olseni comparative genomics.</title>
        <authorList>
            <person name="Bogema D.R."/>
        </authorList>
    </citation>
    <scope>NUCLEOTIDE SEQUENCE [LARGE SCALE GENOMIC DNA]</scope>
    <source>
        <strain evidence="2">00978-12</strain>
    </source>
</reference>
<dbReference type="EMBL" id="JABANP010000076">
    <property type="protein sequence ID" value="KAF4691554.1"/>
    <property type="molecule type" value="Genomic_DNA"/>
</dbReference>
<feature type="signal peptide" evidence="1">
    <location>
        <begin position="1"/>
        <end position="19"/>
    </location>
</feature>
<gene>
    <name evidence="2" type="ORF">FOZ60_015282</name>
</gene>
<keyword evidence="1" id="KW-0732">Signal</keyword>